<keyword evidence="2" id="KW-1185">Reference proteome</keyword>
<name>A0ACB9QBP7_BAUVA</name>
<reference evidence="1 2" key="1">
    <citation type="journal article" date="2022" name="DNA Res.">
        <title>Chromosomal-level genome assembly of the orchid tree Bauhinia variegata (Leguminosae; Cercidoideae) supports the allotetraploid origin hypothesis of Bauhinia.</title>
        <authorList>
            <person name="Zhong Y."/>
            <person name="Chen Y."/>
            <person name="Zheng D."/>
            <person name="Pang J."/>
            <person name="Liu Y."/>
            <person name="Luo S."/>
            <person name="Meng S."/>
            <person name="Qian L."/>
            <person name="Wei D."/>
            <person name="Dai S."/>
            <person name="Zhou R."/>
        </authorList>
    </citation>
    <scope>NUCLEOTIDE SEQUENCE [LARGE SCALE GENOMIC DNA]</scope>
    <source>
        <strain evidence="1">BV-YZ2020</strain>
    </source>
</reference>
<sequence length="98" mass="10930">MNFNVLHLLLSSLLLCLLLQKPAHAIKKSYIVYLGAHSHGPNSSDFEAESATNSHYELLGSHVGSLEKAKESTFYSYNRYINGFAAMHEEEETQDIAS</sequence>
<protein>
    <submittedName>
        <fullName evidence="1">Uncharacterized protein</fullName>
    </submittedName>
</protein>
<evidence type="ECO:0000313" key="2">
    <source>
        <dbReference type="Proteomes" id="UP000828941"/>
    </source>
</evidence>
<dbReference type="EMBL" id="CM039426">
    <property type="protein sequence ID" value="KAI4357286.1"/>
    <property type="molecule type" value="Genomic_DNA"/>
</dbReference>
<evidence type="ECO:0000313" key="1">
    <source>
        <dbReference type="EMBL" id="KAI4357286.1"/>
    </source>
</evidence>
<proteinExistence type="predicted"/>
<organism evidence="1 2">
    <name type="scientific">Bauhinia variegata</name>
    <name type="common">Purple orchid tree</name>
    <name type="synonym">Phanera variegata</name>
    <dbReference type="NCBI Taxonomy" id="167791"/>
    <lineage>
        <taxon>Eukaryota</taxon>
        <taxon>Viridiplantae</taxon>
        <taxon>Streptophyta</taxon>
        <taxon>Embryophyta</taxon>
        <taxon>Tracheophyta</taxon>
        <taxon>Spermatophyta</taxon>
        <taxon>Magnoliopsida</taxon>
        <taxon>eudicotyledons</taxon>
        <taxon>Gunneridae</taxon>
        <taxon>Pentapetalae</taxon>
        <taxon>rosids</taxon>
        <taxon>fabids</taxon>
        <taxon>Fabales</taxon>
        <taxon>Fabaceae</taxon>
        <taxon>Cercidoideae</taxon>
        <taxon>Cercideae</taxon>
        <taxon>Bauhiniinae</taxon>
        <taxon>Bauhinia</taxon>
    </lineage>
</organism>
<comment type="caution">
    <text evidence="1">The sequence shown here is derived from an EMBL/GenBank/DDBJ whole genome shotgun (WGS) entry which is preliminary data.</text>
</comment>
<dbReference type="Proteomes" id="UP000828941">
    <property type="component" value="Chromosome 1"/>
</dbReference>
<gene>
    <name evidence="1" type="ORF">L6164_001246</name>
</gene>
<accession>A0ACB9QBP7</accession>